<dbReference type="RefSeq" id="WP_010850177.1">
    <property type="nucleotide sequence ID" value="NZ_HF570956.1"/>
</dbReference>
<keyword evidence="1" id="KW-0285">Flavoprotein</keyword>
<reference evidence="6 7" key="1">
    <citation type="journal article" date="2013" name="ISME J.">
        <title>A metabolic model for members of the genus Tetrasphaera involved in enhanced biological phosphorus removal.</title>
        <authorList>
            <person name="Kristiansen R."/>
            <person name="Nguyen H.T.T."/>
            <person name="Saunders A.M."/>
            <person name="Nielsen J.L."/>
            <person name="Wimmer R."/>
            <person name="Le V.Q."/>
            <person name="McIlroy S.J."/>
            <person name="Petrovski S."/>
            <person name="Seviour R.J."/>
            <person name="Calteau A."/>
            <person name="Nielsen K.L."/>
            <person name="Nielsen P.H."/>
        </authorList>
    </citation>
    <scope>NUCLEOTIDE SEQUENCE [LARGE SCALE GENOMIC DNA]</scope>
    <source>
        <strain evidence="6 7">Lp2</strain>
    </source>
</reference>
<dbReference type="STRING" id="1193181.BN10_560021"/>
<gene>
    <name evidence="6" type="ORF">BN10_560021</name>
</gene>
<protein>
    <submittedName>
        <fullName evidence="6">Putative Monooxygenase FAD-binding</fullName>
    </submittedName>
</protein>
<dbReference type="PRINTS" id="PR00420">
    <property type="entry name" value="RNGMNOXGNASE"/>
</dbReference>
<accession>N0E061</accession>
<name>N0E061_9MICO</name>
<dbReference type="InterPro" id="IPR002938">
    <property type="entry name" value="FAD-bd"/>
</dbReference>
<evidence type="ECO:0000256" key="4">
    <source>
        <dbReference type="ARBA" id="ARBA00023033"/>
    </source>
</evidence>
<dbReference type="SUPFAM" id="SSF51905">
    <property type="entry name" value="FAD/NAD(P)-binding domain"/>
    <property type="match status" value="1"/>
</dbReference>
<keyword evidence="4 6" id="KW-0503">Monooxygenase</keyword>
<dbReference type="eggNOG" id="COG0654">
    <property type="taxonomic scope" value="Bacteria"/>
</dbReference>
<evidence type="ECO:0000313" key="6">
    <source>
        <dbReference type="EMBL" id="CCH70328.1"/>
    </source>
</evidence>
<keyword evidence="3" id="KW-0560">Oxidoreductase</keyword>
<evidence type="ECO:0000256" key="2">
    <source>
        <dbReference type="ARBA" id="ARBA00022827"/>
    </source>
</evidence>
<dbReference type="PANTHER" id="PTHR47178">
    <property type="entry name" value="MONOOXYGENASE, FAD-BINDING"/>
    <property type="match status" value="1"/>
</dbReference>
<dbReference type="Pfam" id="PF01494">
    <property type="entry name" value="FAD_binding_3"/>
    <property type="match status" value="1"/>
</dbReference>
<comment type="caution">
    <text evidence="6">The sequence shown here is derived from an EMBL/GenBank/DDBJ whole genome shotgun (WGS) entry which is preliminary data.</text>
</comment>
<dbReference type="AlphaFoldDB" id="N0E061"/>
<dbReference type="OrthoDB" id="9782160at2"/>
<evidence type="ECO:0000256" key="1">
    <source>
        <dbReference type="ARBA" id="ARBA00022630"/>
    </source>
</evidence>
<evidence type="ECO:0000313" key="7">
    <source>
        <dbReference type="Proteomes" id="UP000013167"/>
    </source>
</evidence>
<dbReference type="PANTHER" id="PTHR47178:SF5">
    <property type="entry name" value="FAD-BINDING DOMAIN-CONTAINING PROTEIN"/>
    <property type="match status" value="1"/>
</dbReference>
<dbReference type="Proteomes" id="UP000013167">
    <property type="component" value="Unassembled WGS sequence"/>
</dbReference>
<evidence type="ECO:0000259" key="5">
    <source>
        <dbReference type="Pfam" id="PF01494"/>
    </source>
</evidence>
<dbReference type="InterPro" id="IPR036188">
    <property type="entry name" value="FAD/NAD-bd_sf"/>
</dbReference>
<dbReference type="HOGENOM" id="CLU_009665_3_0_11"/>
<keyword evidence="7" id="KW-1185">Reference proteome</keyword>
<dbReference type="GO" id="GO:0004497">
    <property type="term" value="F:monooxygenase activity"/>
    <property type="evidence" value="ECO:0007669"/>
    <property type="project" value="UniProtKB-KW"/>
</dbReference>
<keyword evidence="2" id="KW-0274">FAD</keyword>
<dbReference type="Gene3D" id="3.50.50.60">
    <property type="entry name" value="FAD/NAD(P)-binding domain"/>
    <property type="match status" value="1"/>
</dbReference>
<dbReference type="EMBL" id="CAIZ01000126">
    <property type="protein sequence ID" value="CCH70328.1"/>
    <property type="molecule type" value="Genomic_DNA"/>
</dbReference>
<organism evidence="6 7">
    <name type="scientific">Phycicoccus elongatus Lp2</name>
    <dbReference type="NCBI Taxonomy" id="1193181"/>
    <lineage>
        <taxon>Bacteria</taxon>
        <taxon>Bacillati</taxon>
        <taxon>Actinomycetota</taxon>
        <taxon>Actinomycetes</taxon>
        <taxon>Micrococcales</taxon>
        <taxon>Intrasporangiaceae</taxon>
        <taxon>Phycicoccus</taxon>
    </lineage>
</organism>
<evidence type="ECO:0000256" key="3">
    <source>
        <dbReference type="ARBA" id="ARBA00023002"/>
    </source>
</evidence>
<dbReference type="Pfam" id="PF13450">
    <property type="entry name" value="NAD_binding_8"/>
    <property type="match status" value="1"/>
</dbReference>
<dbReference type="GO" id="GO:0071949">
    <property type="term" value="F:FAD binding"/>
    <property type="evidence" value="ECO:0007669"/>
    <property type="project" value="InterPro"/>
</dbReference>
<feature type="domain" description="FAD-binding" evidence="5">
    <location>
        <begin position="300"/>
        <end position="340"/>
    </location>
</feature>
<proteinExistence type="predicted"/>
<sequence>MKVVVVGGGIGGLALAQGLSMRGIGVVVVEKDVDLLETGGYKLHLGPSALRALGRLVPPALISALEASSVHTRGFRLAVRDHRGRLLLRASERELGDSLDVDRITLRRLLTEGLDDRLRWGSAAIGYDEDDDGVHVHLEDGATVAGDALVIADGAGSRLARQLAGSPTCRSTGLTAIAGRTRTDALSVEAQELLRDDPMLAFGPGGIGLFASWHDPYVGAPGSAKREELSVEPVVIWGVIAVSGALVEGDAHHAGVAALAATQALQRRHWVPSLVELPGRSLPVSVAGFPLLAADPENIAPWTARRVTAIGDAAHTMPPTGGQGAATAIVDGHDLACLLVDTDCTTRGIAEALNVSAARMRTRSATAVRESLQPVTWIKASAHPIGAAAAAIALPAATRIASLLRHVQRYAP</sequence>